<dbReference type="AlphaFoldDB" id="A0AB33XR72"/>
<evidence type="ECO:0000313" key="1">
    <source>
        <dbReference type="EMBL" id="EKS49104.1"/>
    </source>
</evidence>
<reference evidence="1 2" key="1">
    <citation type="journal article" date="2013" name="Genome Announc.">
        <title>Draft Genome Sequence of Staphylococcus simulans UMC-CNS-990, Isolated from a Case of Chronic Bovine Mastitis.</title>
        <authorList>
            <person name="Calcutt M.J."/>
            <person name="Foecking M.F."/>
            <person name="Hsieh H.Y."/>
            <person name="Perry J."/>
            <person name="Stewart G.C."/>
            <person name="Middleton J.R."/>
        </authorList>
    </citation>
    <scope>NUCLEOTIDE SEQUENCE [LARGE SCALE GENOMIC DNA]</scope>
    <source>
        <strain evidence="1 2">LRHMDP3</strain>
    </source>
</reference>
<protein>
    <submittedName>
        <fullName evidence="1">Uncharacterized protein</fullName>
    </submittedName>
</protein>
<dbReference type="Proteomes" id="UP000009352">
    <property type="component" value="Unassembled WGS sequence"/>
</dbReference>
<gene>
    <name evidence="1" type="ORF">LRHMDP3_2554</name>
</gene>
<organism evidence="1 2">
    <name type="scientific">Lacticaseibacillus rhamnosus LRHMDP3</name>
    <dbReference type="NCBI Taxonomy" id="1203259"/>
    <lineage>
        <taxon>Bacteria</taxon>
        <taxon>Bacillati</taxon>
        <taxon>Bacillota</taxon>
        <taxon>Bacilli</taxon>
        <taxon>Lactobacillales</taxon>
        <taxon>Lactobacillaceae</taxon>
        <taxon>Lacticaseibacillus</taxon>
    </lineage>
</organism>
<comment type="caution">
    <text evidence="1">The sequence shown here is derived from an EMBL/GenBank/DDBJ whole genome shotgun (WGS) entry which is preliminary data.</text>
</comment>
<evidence type="ECO:0000313" key="2">
    <source>
        <dbReference type="Proteomes" id="UP000009352"/>
    </source>
</evidence>
<proteinExistence type="predicted"/>
<sequence length="44" mass="4801">MQTWRESARLDKDHVFDGVKIACVAAAYAHHNAFTGAEVGSRSP</sequence>
<accession>A0AB33XR72</accession>
<name>A0AB33XR72_LACRH</name>
<dbReference type="EMBL" id="AMQX01000018">
    <property type="protein sequence ID" value="EKS49104.1"/>
    <property type="molecule type" value="Genomic_DNA"/>
</dbReference>